<dbReference type="InterPro" id="IPR029063">
    <property type="entry name" value="SAM-dependent_MTases_sf"/>
</dbReference>
<dbReference type="Pfam" id="PF00071">
    <property type="entry name" value="Ras"/>
    <property type="match status" value="1"/>
</dbReference>
<evidence type="ECO:0000256" key="1">
    <source>
        <dbReference type="ARBA" id="ARBA00022741"/>
    </source>
</evidence>
<evidence type="ECO:0000256" key="2">
    <source>
        <dbReference type="ARBA" id="ARBA00023134"/>
    </source>
</evidence>
<organism evidence="5 6">
    <name type="scientific">Symbiodinium microadriaticum</name>
    <name type="common">Dinoflagellate</name>
    <name type="synonym">Zooxanthella microadriatica</name>
    <dbReference type="NCBI Taxonomy" id="2951"/>
    <lineage>
        <taxon>Eukaryota</taxon>
        <taxon>Sar</taxon>
        <taxon>Alveolata</taxon>
        <taxon>Dinophyceae</taxon>
        <taxon>Suessiales</taxon>
        <taxon>Symbiodiniaceae</taxon>
        <taxon>Symbiodinium</taxon>
    </lineage>
</organism>
<name>A0A1Q9DNH5_SYMMI</name>
<dbReference type="InterPro" id="IPR036770">
    <property type="entry name" value="Ankyrin_rpt-contain_sf"/>
</dbReference>
<dbReference type="GO" id="GO:0005525">
    <property type="term" value="F:GTP binding"/>
    <property type="evidence" value="ECO:0007669"/>
    <property type="project" value="UniProtKB-KW"/>
</dbReference>
<dbReference type="GO" id="GO:0003924">
    <property type="term" value="F:GTPase activity"/>
    <property type="evidence" value="ECO:0007669"/>
    <property type="project" value="InterPro"/>
</dbReference>
<dbReference type="PROSITE" id="PS50297">
    <property type="entry name" value="ANK_REP_REGION"/>
    <property type="match status" value="1"/>
</dbReference>
<reference evidence="5 6" key="1">
    <citation type="submission" date="2016-02" db="EMBL/GenBank/DDBJ databases">
        <title>Genome analysis of coral dinoflagellate symbionts highlights evolutionary adaptations to a symbiotic lifestyle.</title>
        <authorList>
            <person name="Aranda M."/>
            <person name="Li Y."/>
            <person name="Liew Y.J."/>
            <person name="Baumgarten S."/>
            <person name="Simakov O."/>
            <person name="Wilson M."/>
            <person name="Piel J."/>
            <person name="Ashoor H."/>
            <person name="Bougouffa S."/>
            <person name="Bajic V.B."/>
            <person name="Ryu T."/>
            <person name="Ravasi T."/>
            <person name="Bayer T."/>
            <person name="Micklem G."/>
            <person name="Kim H."/>
            <person name="Bhak J."/>
            <person name="Lajeunesse T.C."/>
            <person name="Voolstra C.R."/>
        </authorList>
    </citation>
    <scope>NUCLEOTIDE SEQUENCE [LARGE SCALE GENOMIC DNA]</scope>
    <source>
        <strain evidence="5 6">CCMP2467</strain>
    </source>
</reference>
<dbReference type="InterPro" id="IPR019410">
    <property type="entry name" value="Methyltransf_16"/>
</dbReference>
<dbReference type="SUPFAM" id="SSF48403">
    <property type="entry name" value="Ankyrin repeat"/>
    <property type="match status" value="1"/>
</dbReference>
<dbReference type="SMART" id="SM00174">
    <property type="entry name" value="RHO"/>
    <property type="match status" value="1"/>
</dbReference>
<proteinExistence type="predicted"/>
<dbReference type="NCBIfam" id="TIGR00231">
    <property type="entry name" value="small_GTP"/>
    <property type="match status" value="1"/>
</dbReference>
<dbReference type="InterPro" id="IPR005225">
    <property type="entry name" value="Small_GTP-bd"/>
</dbReference>
<dbReference type="PROSITE" id="PS51419">
    <property type="entry name" value="RAB"/>
    <property type="match status" value="1"/>
</dbReference>
<dbReference type="Gene3D" id="3.40.50.300">
    <property type="entry name" value="P-loop containing nucleotide triphosphate hydrolases"/>
    <property type="match status" value="1"/>
</dbReference>
<dbReference type="PANTHER" id="PTHR47977">
    <property type="entry name" value="RAS-RELATED PROTEIN RAB"/>
    <property type="match status" value="1"/>
</dbReference>
<protein>
    <submittedName>
        <fullName evidence="5">Ras-related protein Rab-13</fullName>
    </submittedName>
</protein>
<keyword evidence="2" id="KW-0342">GTP-binding</keyword>
<dbReference type="SMART" id="SM00175">
    <property type="entry name" value="RAB"/>
    <property type="match status" value="1"/>
</dbReference>
<dbReference type="PRINTS" id="PR00449">
    <property type="entry name" value="RASTRNSFRMNG"/>
</dbReference>
<sequence length="1688" mass="187246">MAMASISDHSTAAERCRKRHREPDDPPRDKVEESSPELEERQLRIYCAGQSLPLCVRLVTEVSTPGLGRHGLAGHLWPAGKLLAELLLRPLPLGQELALLLSKSARVLELGSGPALPSICLSCIGHECIATDLPQAIPMLTANASANAAAIQRSGGRLAVLPLNLGDVSTVPDVVNHFDLVIASDICYDPVLYTPLLATLRSLSFRHFLIALPVTDFLAVMQSLSGLPAWFVMVSPAPKENLVRMSESFRVEPRMPLDVHITLPAEVRLLPATAISQLPTPWPRCQDIRFLHEEPAAGDSLVVVSQSWSHQMHPDPTGVKAAAIIGLLKKVAVKLRAENRLLVFCDFLSMPQPPTQADQEPWTEKDSAAVLEVMQALPQLMFKADAVIHVNSSVTKLVMGEGEKFSTTLKELQKNCRLRQVGNVVQVYEEFGLMNSSFNGNNSPYSISSPGVAELFPERARQPRCFDQVYTISNRRVKSIDDLPDERSSSHCSACWSRVFPVHMEQKDQVVEMLKQPFGYRIEVEPTHQGRTYFDRFISIVKVALMEENAAHEVIFANNADVKNDILKGGARLRKATQMGPDVLAAELKFFTEQLETKTFVPVGWELCPEPGRNGNMTTFEAQQQDLVSSLMQVFLEELNIGVSLSLWRALREERLADCRRLLQEKADPNIVDGKGKTCLHHASQARSTAAVQLLLEFGASTSSRDHRGCTPAHIVPLFADDTTAELVEILSRDPVALFEADKSGVTAIERLYLWSLTAKDSEPFEPVANRLREIMDMDEAQFQTLPVVEELGIQSLSSSYPEAFESQVRVEARRLHFNGSLRTIFVIHPNSVTHDPVLYLGFNWLMPWSLQEPAMRIMAHRLNRRIFCITAEAVSPELLQAGDDLDSTGHAFYTDLYTMIDTLPLPYKLILMDNTFGLGVPLLWKLQSRLKHILAVNTSWVFRLGFVHSSTHKVLADRAASLKTLAEQRDIKGMVKACGDFILAPSLLKAQLPSSAQWRHIYNEYEAGLASASDNFWQMSSAAVNWNFKELTQRLSHMQPWRPEHSIDIVLAYGSHTPTLAVQDATFNLQEMLPGSLTAVIAQSSWLWQLEGITAVQEVTRLMDLICRSGLGTESLNAMLVSHGPLSPARTSPSKSPVAKDKIKKPQLLRQQSTLKSEDVEKAVVQRPDLGEETFENFCKDEDIPLQLRYTALPPVEDGCPAHRVNIYQLTSADLLRGKEQFASKGSKAGSATGPGPGGSQKEGSKGTPGRSPNISLSLATPGLIVFWASEGGEAMASYSIRVQQLSGKLIGEVELPETARVASILEAVRPEKPELLVRRVLVFSGRSLAETEVLGQIGPKAPAVLDLHEITQPLRTERVASLPEKCRTIHLGLFGECRSGKTSLLHRYAHNTFNERMMPSTMGIDFQVARVMAHDEPVKVMLWDQPAGKERFRTHTSIYFRRKQAILLVLDLTYPQSFRDISEWLRFREAEVIPTKLLIGNKADLVEERRISREEAEIYAKEHDLVYFETSAKEGTGVEEAMDYAIFDVLAREIQPPAQPVVREPLRASNLRFSSGDISHKQLLRSSLHTARLQRERAWTKRGASSGPSRAHAAGFRFGGQGCSQAAKAMLVPPALAGPEAEVRSTLEAAKSSGGADGCRQVLKRMLLRWHPDKALQGESAEAKAAQAESTRVLRFILQERDRLGL</sequence>
<dbReference type="InterPro" id="IPR002110">
    <property type="entry name" value="Ankyrin_rpt"/>
</dbReference>
<dbReference type="Proteomes" id="UP000186817">
    <property type="component" value="Unassembled WGS sequence"/>
</dbReference>
<dbReference type="EMBL" id="LSRX01000457">
    <property type="protein sequence ID" value="OLP96727.1"/>
    <property type="molecule type" value="Genomic_DNA"/>
</dbReference>
<evidence type="ECO:0000313" key="5">
    <source>
        <dbReference type="EMBL" id="OLP96727.1"/>
    </source>
</evidence>
<dbReference type="Pfam" id="PF10294">
    <property type="entry name" value="Methyltransf_16"/>
    <property type="match status" value="1"/>
</dbReference>
<dbReference type="FunFam" id="3.40.50.300:FF:001447">
    <property type="entry name" value="Ras-related protein Rab-1B"/>
    <property type="match status" value="1"/>
</dbReference>
<comment type="caution">
    <text evidence="5">The sequence shown here is derived from an EMBL/GenBank/DDBJ whole genome shotgun (WGS) entry which is preliminary data.</text>
</comment>
<keyword evidence="6" id="KW-1185">Reference proteome</keyword>
<dbReference type="CDD" id="cd00154">
    <property type="entry name" value="Rab"/>
    <property type="match status" value="1"/>
</dbReference>
<dbReference type="SMART" id="SM00173">
    <property type="entry name" value="RAS"/>
    <property type="match status" value="1"/>
</dbReference>
<dbReference type="SUPFAM" id="SSF53335">
    <property type="entry name" value="S-adenosyl-L-methionine-dependent methyltransferases"/>
    <property type="match status" value="1"/>
</dbReference>
<feature type="repeat" description="ANK" evidence="3">
    <location>
        <begin position="675"/>
        <end position="707"/>
    </location>
</feature>
<dbReference type="Gene3D" id="1.25.40.20">
    <property type="entry name" value="Ankyrin repeat-containing domain"/>
    <property type="match status" value="1"/>
</dbReference>
<dbReference type="OrthoDB" id="435411at2759"/>
<evidence type="ECO:0000256" key="3">
    <source>
        <dbReference type="PROSITE-ProRule" id="PRU00023"/>
    </source>
</evidence>
<dbReference type="Pfam" id="PF12796">
    <property type="entry name" value="Ank_2"/>
    <property type="match status" value="1"/>
</dbReference>
<feature type="region of interest" description="Disordered" evidence="4">
    <location>
        <begin position="1224"/>
        <end position="1255"/>
    </location>
</feature>
<accession>A0A1Q9DNH5</accession>
<dbReference type="InterPro" id="IPR050227">
    <property type="entry name" value="Rab"/>
</dbReference>
<dbReference type="InterPro" id="IPR027417">
    <property type="entry name" value="P-loop_NTPase"/>
</dbReference>
<keyword evidence="1" id="KW-0547">Nucleotide-binding</keyword>
<evidence type="ECO:0000313" key="6">
    <source>
        <dbReference type="Proteomes" id="UP000186817"/>
    </source>
</evidence>
<feature type="region of interest" description="Disordered" evidence="4">
    <location>
        <begin position="1"/>
        <end position="37"/>
    </location>
</feature>
<dbReference type="PROSITE" id="PS51421">
    <property type="entry name" value="RAS"/>
    <property type="match status" value="1"/>
</dbReference>
<dbReference type="Gene3D" id="3.40.50.150">
    <property type="entry name" value="Vaccinia Virus protein VP39"/>
    <property type="match status" value="1"/>
</dbReference>
<feature type="compositionally biased region" description="Low complexity" evidence="4">
    <location>
        <begin position="1224"/>
        <end position="1233"/>
    </location>
</feature>
<gene>
    <name evidence="5" type="primary">rab13</name>
    <name evidence="5" type="ORF">AK812_SmicGene21016</name>
</gene>
<dbReference type="InterPro" id="IPR001806">
    <property type="entry name" value="Small_GTPase"/>
</dbReference>
<dbReference type="SUPFAM" id="SSF52540">
    <property type="entry name" value="P-loop containing nucleoside triphosphate hydrolases"/>
    <property type="match status" value="1"/>
</dbReference>
<feature type="compositionally biased region" description="Basic and acidic residues" evidence="4">
    <location>
        <begin position="11"/>
        <end position="37"/>
    </location>
</feature>
<evidence type="ECO:0000256" key="4">
    <source>
        <dbReference type="SAM" id="MobiDB-lite"/>
    </source>
</evidence>
<keyword evidence="3" id="KW-0040">ANK repeat</keyword>
<dbReference type="PROSITE" id="PS50088">
    <property type="entry name" value="ANK_REPEAT"/>
    <property type="match status" value="1"/>
</dbReference>